<dbReference type="SUPFAM" id="SSF52980">
    <property type="entry name" value="Restriction endonuclease-like"/>
    <property type="match status" value="1"/>
</dbReference>
<dbReference type="InterPro" id="IPR012296">
    <property type="entry name" value="Nuclease_put_TT1808"/>
</dbReference>
<dbReference type="RefSeq" id="WP_203741458.1">
    <property type="nucleotide sequence ID" value="NZ_BONF01000005.1"/>
</dbReference>
<evidence type="ECO:0000313" key="3">
    <source>
        <dbReference type="Proteomes" id="UP000601223"/>
    </source>
</evidence>
<dbReference type="Pfam" id="PF05685">
    <property type="entry name" value="Uma2"/>
    <property type="match status" value="1"/>
</dbReference>
<sequence>MTDVESGHPFDPLIDLDGMWTVEVAERYLPIPGLPLVKYECWDGKLFMSPYEAARNSYGAIELAAAFRAGAREAGYYVYGTVTLTMGALDRWIQPDLTVLDSPQRGTWVAAEHCVMVVEFVSPSSVRRDHVNKPAACLQQGIAWFMTVELDDARDLAVVELRRLVDGRYELVTRAVSGQRMQMAEPFAADFDPADLLAR</sequence>
<proteinExistence type="predicted"/>
<organism evidence="2 3">
    <name type="scientific">Catellatospora bangladeshensis</name>
    <dbReference type="NCBI Taxonomy" id="310355"/>
    <lineage>
        <taxon>Bacteria</taxon>
        <taxon>Bacillati</taxon>
        <taxon>Actinomycetota</taxon>
        <taxon>Actinomycetes</taxon>
        <taxon>Micromonosporales</taxon>
        <taxon>Micromonosporaceae</taxon>
        <taxon>Catellatospora</taxon>
    </lineage>
</organism>
<feature type="domain" description="Putative restriction endonuclease" evidence="1">
    <location>
        <begin position="26"/>
        <end position="188"/>
    </location>
</feature>
<evidence type="ECO:0000313" key="2">
    <source>
        <dbReference type="EMBL" id="GIF79232.1"/>
    </source>
</evidence>
<dbReference type="AlphaFoldDB" id="A0A8J3J6W9"/>
<dbReference type="Proteomes" id="UP000601223">
    <property type="component" value="Unassembled WGS sequence"/>
</dbReference>
<dbReference type="InterPro" id="IPR011335">
    <property type="entry name" value="Restrct_endonuc-II-like"/>
</dbReference>
<keyword evidence="3" id="KW-1185">Reference proteome</keyword>
<dbReference type="Gene3D" id="3.90.1570.10">
    <property type="entry name" value="tt1808, chain A"/>
    <property type="match status" value="1"/>
</dbReference>
<name>A0A8J3J6W9_9ACTN</name>
<comment type="caution">
    <text evidence="2">The sequence shown here is derived from an EMBL/GenBank/DDBJ whole genome shotgun (WGS) entry which is preliminary data.</text>
</comment>
<dbReference type="InterPro" id="IPR008538">
    <property type="entry name" value="Uma2"/>
</dbReference>
<reference evidence="2 3" key="1">
    <citation type="submission" date="2021-01" db="EMBL/GenBank/DDBJ databases">
        <title>Whole genome shotgun sequence of Catellatospora bangladeshensis NBRC 107357.</title>
        <authorList>
            <person name="Komaki H."/>
            <person name="Tamura T."/>
        </authorList>
    </citation>
    <scope>NUCLEOTIDE SEQUENCE [LARGE SCALE GENOMIC DNA]</scope>
    <source>
        <strain evidence="2 3">NBRC 107357</strain>
    </source>
</reference>
<evidence type="ECO:0000259" key="1">
    <source>
        <dbReference type="Pfam" id="PF05685"/>
    </source>
</evidence>
<accession>A0A8J3J6W9</accession>
<dbReference type="CDD" id="cd06260">
    <property type="entry name" value="DUF820-like"/>
    <property type="match status" value="1"/>
</dbReference>
<dbReference type="EMBL" id="BONF01000005">
    <property type="protein sequence ID" value="GIF79232.1"/>
    <property type="molecule type" value="Genomic_DNA"/>
</dbReference>
<protein>
    <recommendedName>
        <fullName evidence="1">Putative restriction endonuclease domain-containing protein</fullName>
    </recommendedName>
</protein>
<gene>
    <name evidence="2" type="ORF">Cba03nite_05810</name>
</gene>